<reference evidence="10 11" key="1">
    <citation type="submission" date="2019-09" db="EMBL/GenBank/DDBJ databases">
        <title>Bird 10,000 Genomes (B10K) Project - Family phase.</title>
        <authorList>
            <person name="Zhang G."/>
        </authorList>
    </citation>
    <scope>NUCLEOTIDE SEQUENCE [LARGE SCALE GENOMIC DNA]</scope>
    <source>
        <strain evidence="10">B10K-DU-003-16</strain>
        <tissue evidence="10">Mixed tissue sample</tissue>
    </source>
</reference>
<feature type="region of interest" description="Disordered" evidence="8">
    <location>
        <begin position="297"/>
        <end position="319"/>
    </location>
</feature>
<dbReference type="InterPro" id="IPR011012">
    <property type="entry name" value="Longin-like_dom_sf"/>
</dbReference>
<dbReference type="SUPFAM" id="SSF64356">
    <property type="entry name" value="SNARE-like"/>
    <property type="match status" value="1"/>
</dbReference>
<evidence type="ECO:0000313" key="11">
    <source>
        <dbReference type="Proteomes" id="UP000525714"/>
    </source>
</evidence>
<sequence length="668" mass="73217">MLDFFTIFSKGGLVLWCFQGVRGPAATAPVNALIRSVLLQERGGNNSFTHEALTLKYKLDNQFELVFVVGFQKILTLTYVDKLIDDVHKEFRDKYRNEFQQKGALGLLNGTFDFKDDFMRLLRDAEESSRVRAPTVMKTFEQSLKSQKTVKCMIETRGEKPKEKVKNKKNKGSKKEGTEAAAAPSKASGGDKQPSAAGDKEELTKDEILQKNREEFFRRHMKAGEKSRSPKPDAQKEKGKKPRVWDLGNSNAKVLDYSNSATNGSAEACPVEEFDPDMALGDKNREPGRLYDLEYESEDEAEEEKVVQNTSKPSAKKGGLGGMFGMLKGLVGSKSLTREDMDPVLEKMKDHLIAKNVAAEIAVQLCESVAKKLEGKVMGTFTTVTSTVKQALQEALVQILQPQRRVDVLRDVMDAQRHRRPYVVTFCGVNGVGKSTNLAKISFWLIENGFSVLIAACDTFRAGAVEQLRTHTRRLNALHPPESHGGRTMVQLYEKGYGKDAAGIAMEAISYGRCGAGGAAVPPAVPPPHPSRPFPVPPARNQGFDVVLVDTAGRMQDNAPLMTALAKLIAVNAPDLVLFVGEALVGNEAVDQLVKFNKALADHSMAQTPRLIDGIVLTKFDTIDDKVGAAISMTYITSKPIVFVGTGQTYCDLRSLNAKAVVAALMKA</sequence>
<proteinExistence type="inferred from homology"/>
<dbReference type="GO" id="GO:0006614">
    <property type="term" value="P:SRP-dependent cotranslational protein targeting to membrane"/>
    <property type="evidence" value="ECO:0007669"/>
    <property type="project" value="InterPro"/>
</dbReference>
<dbReference type="FunFam" id="3.40.50.300:FF:003551">
    <property type="entry name" value="Signal recognition particle receptor alpha subunit family protein"/>
    <property type="match status" value="1"/>
</dbReference>
<dbReference type="EMBL" id="VYZC01000437">
    <property type="protein sequence ID" value="NWT02701.1"/>
    <property type="molecule type" value="Genomic_DNA"/>
</dbReference>
<dbReference type="InterPro" id="IPR003593">
    <property type="entry name" value="AAA+_ATPase"/>
</dbReference>
<feature type="compositionally biased region" description="Basic and acidic residues" evidence="8">
    <location>
        <begin position="198"/>
        <end position="207"/>
    </location>
</feature>
<dbReference type="InterPro" id="IPR036225">
    <property type="entry name" value="SRP/SRP_N"/>
</dbReference>
<feature type="region of interest" description="Disordered" evidence="8">
    <location>
        <begin position="154"/>
        <end position="207"/>
    </location>
</feature>
<name>A0A7K5K9U3_9TYRA</name>
<dbReference type="SUPFAM" id="SSF52540">
    <property type="entry name" value="P-loop containing nucleoside triphosphate hydrolases"/>
    <property type="match status" value="1"/>
</dbReference>
<dbReference type="InterPro" id="IPR000897">
    <property type="entry name" value="SRP54_GTPase_dom"/>
</dbReference>
<keyword evidence="3" id="KW-0547">Nucleotide-binding</keyword>
<feature type="compositionally biased region" description="Polar residues" evidence="8">
    <location>
        <begin position="248"/>
        <end position="265"/>
    </location>
</feature>
<comment type="subcellular location">
    <subcellularLocation>
        <location evidence="1">Endoplasmic reticulum membrane</location>
        <topology evidence="1">Peripheral membrane protein</topology>
        <orientation evidence="1">Cytoplasmic side</orientation>
    </subcellularLocation>
</comment>
<dbReference type="Pfam" id="PF04086">
    <property type="entry name" value="SRP-alpha_N"/>
    <property type="match status" value="1"/>
</dbReference>
<dbReference type="CDD" id="cd17876">
    <property type="entry name" value="SRalpha_C"/>
    <property type="match status" value="1"/>
</dbReference>
<keyword evidence="6" id="KW-0472">Membrane</keyword>
<evidence type="ECO:0000313" key="10">
    <source>
        <dbReference type="EMBL" id="NWT02701.1"/>
    </source>
</evidence>
<evidence type="ECO:0000256" key="5">
    <source>
        <dbReference type="ARBA" id="ARBA00023134"/>
    </source>
</evidence>
<feature type="non-terminal residue" evidence="10">
    <location>
        <position position="1"/>
    </location>
</feature>
<dbReference type="Proteomes" id="UP000525714">
    <property type="component" value="Unassembled WGS sequence"/>
</dbReference>
<dbReference type="AlphaFoldDB" id="A0A7K5K9U3"/>
<dbReference type="InterPro" id="IPR013822">
    <property type="entry name" value="Signal_recog_particl_SRP54_hlx"/>
</dbReference>
<gene>
    <name evidence="10" type="primary">Srpra</name>
    <name evidence="10" type="ORF">MIOMAC_R11635</name>
</gene>
<dbReference type="FunFam" id="1.20.120.140:FF:000004">
    <property type="entry name" value="Signal recognition particle receptor subunit alpha"/>
    <property type="match status" value="1"/>
</dbReference>
<dbReference type="PANTHER" id="PTHR43134">
    <property type="entry name" value="SIGNAL RECOGNITION PARTICLE RECEPTOR SUBUNIT ALPHA"/>
    <property type="match status" value="1"/>
</dbReference>
<dbReference type="GO" id="GO:0006886">
    <property type="term" value="P:intracellular protein transport"/>
    <property type="evidence" value="ECO:0007669"/>
    <property type="project" value="InterPro"/>
</dbReference>
<dbReference type="InterPro" id="IPR042101">
    <property type="entry name" value="SRP54_N_sf"/>
</dbReference>
<dbReference type="Pfam" id="PF02881">
    <property type="entry name" value="SRP54_N"/>
    <property type="match status" value="1"/>
</dbReference>
<dbReference type="GO" id="GO:0005525">
    <property type="term" value="F:GTP binding"/>
    <property type="evidence" value="ECO:0007669"/>
    <property type="project" value="UniProtKB-KW"/>
</dbReference>
<feature type="region of interest" description="Disordered" evidence="8">
    <location>
        <begin position="220"/>
        <end position="285"/>
    </location>
</feature>
<dbReference type="InterPro" id="IPR027417">
    <property type="entry name" value="P-loop_NTPase"/>
</dbReference>
<evidence type="ECO:0000256" key="3">
    <source>
        <dbReference type="ARBA" id="ARBA00022741"/>
    </source>
</evidence>
<dbReference type="SMART" id="SM00382">
    <property type="entry name" value="AAA"/>
    <property type="match status" value="1"/>
</dbReference>
<keyword evidence="4" id="KW-0256">Endoplasmic reticulum</keyword>
<feature type="compositionally biased region" description="Basic and acidic residues" evidence="8">
    <location>
        <begin position="154"/>
        <end position="164"/>
    </location>
</feature>
<evidence type="ECO:0000256" key="6">
    <source>
        <dbReference type="ARBA" id="ARBA00023136"/>
    </source>
</evidence>
<dbReference type="InterPro" id="IPR007222">
    <property type="entry name" value="Sig_recog_particle_rcpt_asu_N"/>
</dbReference>
<evidence type="ECO:0000256" key="4">
    <source>
        <dbReference type="ARBA" id="ARBA00022824"/>
    </source>
</evidence>
<dbReference type="SMART" id="SM00963">
    <property type="entry name" value="SRP54_N"/>
    <property type="match status" value="1"/>
</dbReference>
<feature type="non-terminal residue" evidence="10">
    <location>
        <position position="668"/>
    </location>
</feature>
<evidence type="ECO:0000256" key="8">
    <source>
        <dbReference type="SAM" id="MobiDB-lite"/>
    </source>
</evidence>
<evidence type="ECO:0000259" key="9">
    <source>
        <dbReference type="PROSITE" id="PS00300"/>
    </source>
</evidence>
<dbReference type="Gene3D" id="3.40.50.300">
    <property type="entry name" value="P-loop containing nucleotide triphosphate hydrolases"/>
    <property type="match status" value="1"/>
</dbReference>
<evidence type="ECO:0000256" key="2">
    <source>
        <dbReference type="ARBA" id="ARBA00008531"/>
    </source>
</evidence>
<dbReference type="CDD" id="cd14826">
    <property type="entry name" value="SR_alpha_SRX"/>
    <property type="match status" value="1"/>
</dbReference>
<comment type="caution">
    <text evidence="10">The sequence shown here is derived from an EMBL/GenBank/DDBJ whole genome shotgun (WGS) entry which is preliminary data.</text>
</comment>
<dbReference type="Gene3D" id="3.30.450.60">
    <property type="match status" value="1"/>
</dbReference>
<dbReference type="GO" id="GO:0005047">
    <property type="term" value="F:signal recognition particle binding"/>
    <property type="evidence" value="ECO:0007669"/>
    <property type="project" value="InterPro"/>
</dbReference>
<keyword evidence="7" id="KW-0675">Receptor</keyword>
<organism evidence="10 11">
    <name type="scientific">Mionectes macconnelli</name>
    <name type="common">McConnell's flycatcher</name>
    <dbReference type="NCBI Taxonomy" id="254557"/>
    <lineage>
        <taxon>Eukaryota</taxon>
        <taxon>Metazoa</taxon>
        <taxon>Chordata</taxon>
        <taxon>Craniata</taxon>
        <taxon>Vertebrata</taxon>
        <taxon>Euteleostomi</taxon>
        <taxon>Archelosauria</taxon>
        <taxon>Archosauria</taxon>
        <taxon>Dinosauria</taxon>
        <taxon>Saurischia</taxon>
        <taxon>Theropoda</taxon>
        <taxon>Coelurosauria</taxon>
        <taxon>Aves</taxon>
        <taxon>Neognathae</taxon>
        <taxon>Neoaves</taxon>
        <taxon>Telluraves</taxon>
        <taxon>Australaves</taxon>
        <taxon>Passeriformes</taxon>
        <taxon>Tyrannidae</taxon>
        <taxon>Mionectes</taxon>
    </lineage>
</organism>
<feature type="compositionally biased region" description="Basic and acidic residues" evidence="8">
    <location>
        <begin position="220"/>
        <end position="237"/>
    </location>
</feature>
<dbReference type="Gene3D" id="1.20.120.140">
    <property type="entry name" value="Signal recognition particle SRP54, nucleotide-binding domain"/>
    <property type="match status" value="1"/>
</dbReference>
<dbReference type="SUPFAM" id="SSF47364">
    <property type="entry name" value="Domain of the SRP/SRP receptor G-proteins"/>
    <property type="match status" value="1"/>
</dbReference>
<accession>A0A7K5K9U3</accession>
<keyword evidence="5" id="KW-0342">GTP-binding</keyword>
<dbReference type="PROSITE" id="PS00300">
    <property type="entry name" value="SRP54"/>
    <property type="match status" value="1"/>
</dbReference>
<protein>
    <submittedName>
        <fullName evidence="10">SRPRA protein</fullName>
    </submittedName>
</protein>
<evidence type="ECO:0000256" key="7">
    <source>
        <dbReference type="ARBA" id="ARBA00023170"/>
    </source>
</evidence>
<feature type="domain" description="SRP54-type proteins GTP-binding" evidence="9">
    <location>
        <begin position="640"/>
        <end position="653"/>
    </location>
</feature>
<dbReference type="Pfam" id="PF00448">
    <property type="entry name" value="SRP54"/>
    <property type="match status" value="2"/>
</dbReference>
<evidence type="ECO:0000256" key="1">
    <source>
        <dbReference type="ARBA" id="ARBA00004397"/>
    </source>
</evidence>
<comment type="similarity">
    <text evidence="2">Belongs to the GTP-binding SRP family.</text>
</comment>
<dbReference type="GO" id="GO:0003924">
    <property type="term" value="F:GTPase activity"/>
    <property type="evidence" value="ECO:0007669"/>
    <property type="project" value="InterPro"/>
</dbReference>
<dbReference type="PANTHER" id="PTHR43134:SF1">
    <property type="entry name" value="SIGNAL RECOGNITION PARTICLE RECEPTOR SUBUNIT ALPHA"/>
    <property type="match status" value="1"/>
</dbReference>
<dbReference type="GO" id="GO:0005785">
    <property type="term" value="C:signal recognition particle receptor complex"/>
    <property type="evidence" value="ECO:0007669"/>
    <property type="project" value="InterPro"/>
</dbReference>
<dbReference type="FunFam" id="3.30.450.60:FF:000024">
    <property type="entry name" value="signal recognition particle receptor subunit alpha isoform X2"/>
    <property type="match status" value="1"/>
</dbReference>
<keyword evidence="11" id="KW-1185">Reference proteome</keyword>
<dbReference type="SMART" id="SM00962">
    <property type="entry name" value="SRP54"/>
    <property type="match status" value="1"/>
</dbReference>